<sequence length="395" mass="44918">MTNLAIIASHPIQYYAPLFRCLAEDGNLNIKVFYLWDFGITNQIDPGFKQSLKWDIPLLDGYNFEFVPNISKDRGTHHIFGLQNPSLTQQVLAFKPDAIFLTVSYNYASIYRFLWQMKNINIPIIFRGDSHRIQAKNDFKSQLKKLFIAKIFQNFAACLYVGKANYEYFKYHSVLESKLFFAPHAIDNHRFSAMTNELSSQAKTWQQELGIPLQNQVILFAGKFEHKKRPLDLIQAFINAQLKSVSLLLVGSGNLDAQMRELAKQNDQIYFAPFQNQSLMPRTYASCDVFVLPSYGSGETWGLAINEAMCMGCAVIVSSHVGCAADLVKQRKNGLIFEAGNVEALTTSLKEAMADHYRLKRWGEESKIIVRDYCYDRIIAGLKEALAAICNKSNL</sequence>
<name>A0ACC5Q242_DOLFA</name>
<dbReference type="Proteomes" id="UP000597867">
    <property type="component" value="Unassembled WGS sequence"/>
</dbReference>
<gene>
    <name evidence="1" type="ORF">IQ222_12750</name>
</gene>
<comment type="caution">
    <text evidence="1">The sequence shown here is derived from an EMBL/GenBank/DDBJ whole genome shotgun (WGS) entry which is preliminary data.</text>
</comment>
<evidence type="ECO:0000313" key="2">
    <source>
        <dbReference type="Proteomes" id="UP000597867"/>
    </source>
</evidence>
<protein>
    <submittedName>
        <fullName evidence="1">Glycosyltransferase family 4 protein</fullName>
    </submittedName>
</protein>
<dbReference type="EMBL" id="JADEWF010000041">
    <property type="protein sequence ID" value="MBE9219642.1"/>
    <property type="molecule type" value="Genomic_DNA"/>
</dbReference>
<organism evidence="1 2">
    <name type="scientific">Dolichospermum flos-aquae LEGE 04289</name>
    <dbReference type="NCBI Taxonomy" id="1828708"/>
    <lineage>
        <taxon>Bacteria</taxon>
        <taxon>Bacillati</taxon>
        <taxon>Cyanobacteriota</taxon>
        <taxon>Cyanophyceae</taxon>
        <taxon>Nostocales</taxon>
        <taxon>Aphanizomenonaceae</taxon>
        <taxon>Dolichospermum</taxon>
    </lineage>
</organism>
<proteinExistence type="predicted"/>
<evidence type="ECO:0000313" key="1">
    <source>
        <dbReference type="EMBL" id="MBE9219642.1"/>
    </source>
</evidence>
<reference evidence="1" key="1">
    <citation type="submission" date="2020-10" db="EMBL/GenBank/DDBJ databases">
        <authorList>
            <person name="Castelo-Branco R."/>
            <person name="Eusebio N."/>
            <person name="Adriana R."/>
            <person name="Vieira A."/>
            <person name="Brugerolle De Fraissinette N."/>
            <person name="Rezende De Castro R."/>
            <person name="Schneider M.P."/>
            <person name="Vasconcelos V."/>
            <person name="Leao P.N."/>
        </authorList>
    </citation>
    <scope>NUCLEOTIDE SEQUENCE</scope>
    <source>
        <strain evidence="1">LEGE 04289</strain>
    </source>
</reference>
<accession>A0ACC5Q242</accession>
<keyword evidence="2" id="KW-1185">Reference proteome</keyword>